<feature type="compositionally biased region" description="Basic and acidic residues" evidence="1">
    <location>
        <begin position="263"/>
        <end position="274"/>
    </location>
</feature>
<dbReference type="Proteomes" id="UP001444661">
    <property type="component" value="Unassembled WGS sequence"/>
</dbReference>
<feature type="region of interest" description="Disordered" evidence="1">
    <location>
        <begin position="249"/>
        <end position="341"/>
    </location>
</feature>
<protein>
    <submittedName>
        <fullName evidence="2">Uncharacterized protein</fullName>
    </submittedName>
</protein>
<accession>A0ABR1SDX1</accession>
<gene>
    <name evidence="2" type="ORF">PG993_011301</name>
</gene>
<sequence>MDDPWGSPWASADAAPPNNNVLLSPPPKAFFGGTSLTHSPSPGPSPWADDETFSGWAAKSEHDLLDVSPWATASRDSPLRTPHLRSKTSSIFEKESTGSWPGSPALNPPPRSRASSVFRSPPSPDPWAADSPWLDATPKLPPPSADTTGNNHLKPEDAPLSRPGPSPIIQPTTKLPEEDEAGGHAELHDSPSRPSSTSSADDNGRAPERQDSPITSIDEEANLRPQQPSARKVTGKIALLVDKFDGLARAASEEPVEFQRPTSSRDKSKERSRETSQATAGDELKRDSAVASVTSDDAREASVDNEELNGSTAVSTSPDDKGDSFEESSTAAHSDTPRSASLPVQELIEKFGPISFNVDLDGLQTIFSSIPDDADPDSELSDRIITDSFTNLEQRRIWYRISRYGSMRKHNSGDDENYPRIQWASSEVHEETIKVVRRWKEEDSISGRPTFGLGKRTSGFNWDSGAMHPSRWTRYSLENREPRQRAASLRLHRVIPLNYPMVERPELLHYLIMS</sequence>
<feature type="region of interest" description="Disordered" evidence="1">
    <location>
        <begin position="1"/>
        <end position="234"/>
    </location>
</feature>
<comment type="caution">
    <text evidence="2">The sequence shown here is derived from an EMBL/GenBank/DDBJ whole genome shotgun (WGS) entry which is preliminary data.</text>
</comment>
<feature type="compositionally biased region" description="Polar residues" evidence="1">
    <location>
        <begin position="308"/>
        <end position="317"/>
    </location>
</feature>
<evidence type="ECO:0000313" key="3">
    <source>
        <dbReference type="Proteomes" id="UP001444661"/>
    </source>
</evidence>
<feature type="compositionally biased region" description="Basic and acidic residues" evidence="1">
    <location>
        <begin position="181"/>
        <end position="191"/>
    </location>
</feature>
<proteinExistence type="predicted"/>
<reference evidence="2 3" key="1">
    <citation type="submission" date="2023-01" db="EMBL/GenBank/DDBJ databases">
        <title>Analysis of 21 Apiospora genomes using comparative genomics revels a genus with tremendous synthesis potential of carbohydrate active enzymes and secondary metabolites.</title>
        <authorList>
            <person name="Sorensen T."/>
        </authorList>
    </citation>
    <scope>NUCLEOTIDE SEQUENCE [LARGE SCALE GENOMIC DNA]</scope>
    <source>
        <strain evidence="2 3">CBS 33761</strain>
    </source>
</reference>
<feature type="compositionally biased region" description="Basic and acidic residues" evidence="1">
    <location>
        <begin position="202"/>
        <end position="211"/>
    </location>
</feature>
<organism evidence="2 3">
    <name type="scientific">Apiospora rasikravindrae</name>
    <dbReference type="NCBI Taxonomy" id="990691"/>
    <lineage>
        <taxon>Eukaryota</taxon>
        <taxon>Fungi</taxon>
        <taxon>Dikarya</taxon>
        <taxon>Ascomycota</taxon>
        <taxon>Pezizomycotina</taxon>
        <taxon>Sordariomycetes</taxon>
        <taxon>Xylariomycetidae</taxon>
        <taxon>Amphisphaeriales</taxon>
        <taxon>Apiosporaceae</taxon>
        <taxon>Apiospora</taxon>
    </lineage>
</organism>
<evidence type="ECO:0000256" key="1">
    <source>
        <dbReference type="SAM" id="MobiDB-lite"/>
    </source>
</evidence>
<name>A0ABR1SDX1_9PEZI</name>
<feature type="compositionally biased region" description="Polar residues" evidence="1">
    <location>
        <begin position="327"/>
        <end position="339"/>
    </location>
</feature>
<keyword evidence="3" id="KW-1185">Reference proteome</keyword>
<evidence type="ECO:0000313" key="2">
    <source>
        <dbReference type="EMBL" id="KAK8030010.1"/>
    </source>
</evidence>
<dbReference type="EMBL" id="JAQQWK010000010">
    <property type="protein sequence ID" value="KAK8030010.1"/>
    <property type="molecule type" value="Genomic_DNA"/>
</dbReference>